<evidence type="ECO:0000313" key="2">
    <source>
        <dbReference type="Proteomes" id="UP000001471"/>
    </source>
</evidence>
<accession>B2WPB6</accession>
<dbReference type="Gene3D" id="2.60.120.10">
    <property type="entry name" value="Jelly Rolls"/>
    <property type="match status" value="1"/>
</dbReference>
<dbReference type="InParanoid" id="B2WPB6"/>
<dbReference type="HOGENOM" id="CLU_2027918_0_0_1"/>
<organism evidence="1 2">
    <name type="scientific">Pyrenophora tritici-repentis (strain Pt-1C-BFP)</name>
    <name type="common">Wheat tan spot fungus</name>
    <name type="synonym">Drechslera tritici-repentis</name>
    <dbReference type="NCBI Taxonomy" id="426418"/>
    <lineage>
        <taxon>Eukaryota</taxon>
        <taxon>Fungi</taxon>
        <taxon>Dikarya</taxon>
        <taxon>Ascomycota</taxon>
        <taxon>Pezizomycotina</taxon>
        <taxon>Dothideomycetes</taxon>
        <taxon>Pleosporomycetidae</taxon>
        <taxon>Pleosporales</taxon>
        <taxon>Pleosporineae</taxon>
        <taxon>Pleosporaceae</taxon>
        <taxon>Pyrenophora</taxon>
    </lineage>
</organism>
<name>B2WPB6_PYRTR</name>
<dbReference type="InterPro" id="IPR014710">
    <property type="entry name" value="RmlC-like_jellyroll"/>
</dbReference>
<gene>
    <name evidence="1" type="ORF">PTRG_11826</name>
</gene>
<sequence>MPSFTTVITTTHDRDGKSVFRASPALKPFNDRISIIYSTSSSKALDLVDAKDIFEHETRDLAALIPKEGSVVLMAEWAPSTDSRLHRTQSIDIGVMIAGEKPQYDANSTHDLFRFTIETHFS</sequence>
<reference evidence="2" key="1">
    <citation type="journal article" date="2013" name="G3 (Bethesda)">
        <title>Comparative genomics of a plant-pathogenic fungus, Pyrenophora tritici-repentis, reveals transduplication and the impact of repeat elements on pathogenicity and population divergence.</title>
        <authorList>
            <person name="Manning V.A."/>
            <person name="Pandelova I."/>
            <person name="Dhillon B."/>
            <person name="Wilhelm L.J."/>
            <person name="Goodwin S.B."/>
            <person name="Berlin A.M."/>
            <person name="Figueroa M."/>
            <person name="Freitag M."/>
            <person name="Hane J.K."/>
            <person name="Henrissat B."/>
            <person name="Holman W.H."/>
            <person name="Kodira C.D."/>
            <person name="Martin J."/>
            <person name="Oliver R.P."/>
            <person name="Robbertse B."/>
            <person name="Schackwitz W."/>
            <person name="Schwartz D.C."/>
            <person name="Spatafora J.W."/>
            <person name="Turgeon B.G."/>
            <person name="Yandava C."/>
            <person name="Young S."/>
            <person name="Zhou S."/>
            <person name="Zeng Q."/>
            <person name="Grigoriev I.V."/>
            <person name="Ma L.-J."/>
            <person name="Ciuffetti L.M."/>
        </authorList>
    </citation>
    <scope>NUCLEOTIDE SEQUENCE [LARGE SCALE GENOMIC DNA]</scope>
    <source>
        <strain evidence="2">Pt-1C-BFP</strain>
    </source>
</reference>
<dbReference type="Proteomes" id="UP000001471">
    <property type="component" value="Unassembled WGS sequence"/>
</dbReference>
<dbReference type="AlphaFoldDB" id="B2WPB6"/>
<dbReference type="EMBL" id="DS231635">
    <property type="protein sequence ID" value="EDU45982.1"/>
    <property type="molecule type" value="Genomic_DNA"/>
</dbReference>
<proteinExistence type="predicted"/>
<evidence type="ECO:0000313" key="1">
    <source>
        <dbReference type="EMBL" id="EDU45982.1"/>
    </source>
</evidence>
<protein>
    <submittedName>
        <fullName evidence="1">Cupin domain containing protein</fullName>
    </submittedName>
</protein>